<evidence type="ECO:0000259" key="14">
    <source>
        <dbReference type="Pfam" id="PF13476"/>
    </source>
</evidence>
<evidence type="ECO:0000256" key="2">
    <source>
        <dbReference type="ARBA" id="ARBA00004286"/>
    </source>
</evidence>
<evidence type="ECO:0000256" key="1">
    <source>
        <dbReference type="ARBA" id="ARBA00004123"/>
    </source>
</evidence>
<comment type="caution">
    <text evidence="15">The sequence shown here is derived from an EMBL/GenBank/DDBJ whole genome shotgun (WGS) entry which is preliminary data.</text>
</comment>
<keyword evidence="7" id="KW-0067">ATP-binding</keyword>
<feature type="region of interest" description="Disordered" evidence="13">
    <location>
        <begin position="22"/>
        <end position="61"/>
    </location>
</feature>
<evidence type="ECO:0000256" key="3">
    <source>
        <dbReference type="ARBA" id="ARBA00006793"/>
    </source>
</evidence>
<keyword evidence="16" id="KW-1185">Reference proteome</keyword>
<comment type="subcellular location">
    <subcellularLocation>
        <location evidence="2">Chromosome</location>
    </subcellularLocation>
    <subcellularLocation>
        <location evidence="1">Nucleus</location>
    </subcellularLocation>
</comment>
<dbReference type="PANTHER" id="PTHR19306">
    <property type="entry name" value="STRUCTURAL MAINTENANCE OF CHROMOSOMES 5,6 SMC5, SMC6"/>
    <property type="match status" value="1"/>
</dbReference>
<feature type="region of interest" description="Disordered" evidence="13">
    <location>
        <begin position="438"/>
        <end position="467"/>
    </location>
</feature>
<proteinExistence type="inferred from homology"/>
<evidence type="ECO:0000256" key="9">
    <source>
        <dbReference type="ARBA" id="ARBA00023172"/>
    </source>
</evidence>
<evidence type="ECO:0000256" key="6">
    <source>
        <dbReference type="ARBA" id="ARBA00022763"/>
    </source>
</evidence>
<evidence type="ECO:0000313" key="15">
    <source>
        <dbReference type="EMBL" id="MDI1485050.1"/>
    </source>
</evidence>
<comment type="similarity">
    <text evidence="3">Belongs to the SMC family. SMC6 subfamily.</text>
</comment>
<keyword evidence="9" id="KW-0233">DNA recombination</keyword>
<dbReference type="GO" id="GO:0003724">
    <property type="term" value="F:RNA helicase activity"/>
    <property type="evidence" value="ECO:0007669"/>
    <property type="project" value="UniProtKB-EC"/>
</dbReference>
<evidence type="ECO:0000256" key="10">
    <source>
        <dbReference type="ARBA" id="ARBA00023204"/>
    </source>
</evidence>
<evidence type="ECO:0000256" key="13">
    <source>
        <dbReference type="SAM" id="MobiDB-lite"/>
    </source>
</evidence>
<dbReference type="GO" id="GO:0030915">
    <property type="term" value="C:Smc5-Smc6 complex"/>
    <property type="evidence" value="ECO:0007669"/>
    <property type="project" value="TreeGrafter"/>
</dbReference>
<accession>A0AA43QED3</accession>
<dbReference type="PANTHER" id="PTHR19306:SF6">
    <property type="entry name" value="STRUCTURAL MAINTENANCE OF CHROMOSOMES PROTEIN 6"/>
    <property type="match status" value="1"/>
</dbReference>
<gene>
    <name evidence="15" type="primary">smc6</name>
    <name evidence="15" type="ORF">OHK93_000184</name>
</gene>
<dbReference type="Gene3D" id="3.40.50.300">
    <property type="entry name" value="P-loop containing nucleotide triphosphate hydrolases"/>
    <property type="match status" value="2"/>
</dbReference>
<name>A0AA43QED3_9LECA</name>
<evidence type="ECO:0000256" key="12">
    <source>
        <dbReference type="SAM" id="Coils"/>
    </source>
</evidence>
<dbReference type="GO" id="GO:0003697">
    <property type="term" value="F:single-stranded DNA binding"/>
    <property type="evidence" value="ECO:0007669"/>
    <property type="project" value="TreeGrafter"/>
</dbReference>
<feature type="region of interest" description="Disordered" evidence="13">
    <location>
        <begin position="389"/>
        <end position="412"/>
    </location>
</feature>
<evidence type="ECO:0000256" key="4">
    <source>
        <dbReference type="ARBA" id="ARBA00022454"/>
    </source>
</evidence>
<keyword evidence="6" id="KW-0227">DNA damage</keyword>
<dbReference type="InterPro" id="IPR027417">
    <property type="entry name" value="P-loop_NTPase"/>
</dbReference>
<feature type="compositionally biased region" description="Polar residues" evidence="13">
    <location>
        <begin position="400"/>
        <end position="410"/>
    </location>
</feature>
<dbReference type="AlphaFoldDB" id="A0AA43QED3"/>
<protein>
    <submittedName>
        <fullName evidence="15">Structural maintenance of chromosomes protein 6</fullName>
        <ecNumber evidence="15">3.6.4.13</ecNumber>
    </submittedName>
</protein>
<reference evidence="15" key="1">
    <citation type="journal article" date="2023" name="Genome Biol. Evol.">
        <title>First Whole Genome Sequence and Flow Cytometry Genome Size Data for the Lichen-Forming Fungus Ramalina farinacea (Ascomycota).</title>
        <authorList>
            <person name="Llewellyn T."/>
            <person name="Mian S."/>
            <person name="Hill R."/>
            <person name="Leitch I.J."/>
            <person name="Gaya E."/>
        </authorList>
    </citation>
    <scope>NUCLEOTIDE SEQUENCE</scope>
    <source>
        <strain evidence="15">LIQ254RAFAR</strain>
    </source>
</reference>
<dbReference type="GO" id="GO:0000724">
    <property type="term" value="P:double-strand break repair via homologous recombination"/>
    <property type="evidence" value="ECO:0007669"/>
    <property type="project" value="TreeGrafter"/>
</dbReference>
<evidence type="ECO:0000256" key="11">
    <source>
        <dbReference type="ARBA" id="ARBA00023242"/>
    </source>
</evidence>
<dbReference type="GO" id="GO:0016887">
    <property type="term" value="F:ATP hydrolysis activity"/>
    <property type="evidence" value="ECO:0007669"/>
    <property type="project" value="InterPro"/>
</dbReference>
<feature type="compositionally biased region" description="Low complexity" evidence="13">
    <location>
        <begin position="44"/>
        <end position="56"/>
    </location>
</feature>
<sequence>MAPMKRQRAVFDDDQSEIIDVESAQSELLQLEQRKKPRISYNPSDDGSSSQSSNDTSSDEGDFLEQATQFASQQRSKVRQQNEPADNGIIVSVTCKNFMCHGHLKIELGPLINFIIGHNGSGKSAVLTAITLCLGGKASSTSRGQSLKSFIKEGEESATLIVEIKNEGDSAYQHDVYGDCIIVERHFSRSGSSAFKLKSSSERIISTRRADLDDICDYFALQIDNPMNVLTQDMARQFLNSSSSQEKYKFFMKGTQLEHLDGDYLVVEQNLDTIDTELCKKQQDCDVFKERARKAQELLALSEKQEELRDKIEHFRGQMAWVQVEEEEKKLSEADRHLRRSDEIIERLEMTASGLSEAFSQNEQAVDQARRAYEDAKDAEQPLREEMVGVKQEENRIKSEQTALQTQQRGVTGELRAAKERIASAQNDIAVEHRRLSEMDGGKNDERREEIESKKEEASQARDAHRLHDDELHSLEVARREADIEKDKAAESFRKQQANVREAEDRLNTLIRDRGKLQAAYHSNLPRLLKRIEQENGFREKPVGPLGKHVRLTSPAWSSILEKSFGSNLEAFVVTSKEDQMRLSGLMQQTSSPILISRKEPIDTRGHEPDPTFETCLRVLEFDNDLARNSLIIGQSIDQTILIGRREEAIAKMNEGRIVNVKQCFSHNQKPGTGIRFGFAVGGGLSESYIPGYTGNPRMKTDIEYQINSQKQVVEDLKNELADLKRMQQEKSHQLLRCNQAIEKHKKISQEKLRAAQQAQSVVEDLQDALDQDAIEEGRLDSLKLTLSEAEADKTTYEDSYGECVNAKDALKEAMSSITGRLKRFEEAIREAEAKSLKAEHKFNQRSGERRAALQEKNNALEALDKAKRNKEESLRERHDQLERVEEFTVQASAVSVRVAVEEGETEESLSRKYQKLENDLKNAERRTGNRSDIARNVYAAVQAMDQASADVESNETLAQLLKTTLVNRRERWRNFQKLITCRARIQFFYLLSERGFRGKLSARHKQKTLDLLVEPDETRKGSNGRTTHGLSGGEKSFSTICLLLSMWEAMGAPIRCLDEFDVFMDSVNREISMKMMIQFARDSPGKQFILISPQSTDKKLPDRDVKLVKMRDPERGQQTLDFAGGS</sequence>
<keyword evidence="5" id="KW-0547">Nucleotide-binding</keyword>
<keyword evidence="15" id="KW-0378">Hydrolase</keyword>
<evidence type="ECO:0000256" key="7">
    <source>
        <dbReference type="ARBA" id="ARBA00022840"/>
    </source>
</evidence>
<dbReference type="SUPFAM" id="SSF52540">
    <property type="entry name" value="P-loop containing nucleoside triphosphate hydrolases"/>
    <property type="match status" value="1"/>
</dbReference>
<feature type="coiled-coil region" evidence="12">
    <location>
        <begin position="291"/>
        <end position="379"/>
    </location>
</feature>
<dbReference type="InterPro" id="IPR038729">
    <property type="entry name" value="Rad50/SbcC_AAA"/>
</dbReference>
<dbReference type="Pfam" id="PF13476">
    <property type="entry name" value="AAA_23"/>
    <property type="match status" value="1"/>
</dbReference>
<keyword evidence="11" id="KW-0539">Nucleus</keyword>
<dbReference type="GO" id="GO:0035861">
    <property type="term" value="C:site of double-strand break"/>
    <property type="evidence" value="ECO:0007669"/>
    <property type="project" value="TreeGrafter"/>
</dbReference>
<keyword evidence="10" id="KW-0234">DNA repair</keyword>
<dbReference type="EMBL" id="JAPUFD010000001">
    <property type="protein sequence ID" value="MDI1485050.1"/>
    <property type="molecule type" value="Genomic_DNA"/>
</dbReference>
<evidence type="ECO:0000256" key="5">
    <source>
        <dbReference type="ARBA" id="ARBA00022741"/>
    </source>
</evidence>
<feature type="coiled-coil region" evidence="12">
    <location>
        <begin position="700"/>
        <end position="927"/>
    </location>
</feature>
<evidence type="ECO:0000256" key="8">
    <source>
        <dbReference type="ARBA" id="ARBA00023054"/>
    </source>
</evidence>
<dbReference type="EC" id="3.6.4.13" evidence="15"/>
<dbReference type="GO" id="GO:0005634">
    <property type="term" value="C:nucleus"/>
    <property type="evidence" value="ECO:0007669"/>
    <property type="project" value="UniProtKB-SubCell"/>
</dbReference>
<keyword evidence="8 12" id="KW-0175">Coiled coil</keyword>
<evidence type="ECO:0000313" key="16">
    <source>
        <dbReference type="Proteomes" id="UP001161017"/>
    </source>
</evidence>
<dbReference type="GO" id="GO:0003684">
    <property type="term" value="F:damaged DNA binding"/>
    <property type="evidence" value="ECO:0007669"/>
    <property type="project" value="TreeGrafter"/>
</dbReference>
<keyword evidence="4" id="KW-0158">Chromosome</keyword>
<feature type="domain" description="Rad50/SbcC-type AAA" evidence="14">
    <location>
        <begin position="92"/>
        <end position="312"/>
    </location>
</feature>
<feature type="compositionally biased region" description="Basic and acidic residues" evidence="13">
    <location>
        <begin position="389"/>
        <end position="399"/>
    </location>
</feature>
<dbReference type="GO" id="GO:0005524">
    <property type="term" value="F:ATP binding"/>
    <property type="evidence" value="ECO:0007669"/>
    <property type="project" value="UniProtKB-KW"/>
</dbReference>
<organism evidence="15 16">
    <name type="scientific">Ramalina farinacea</name>
    <dbReference type="NCBI Taxonomy" id="258253"/>
    <lineage>
        <taxon>Eukaryota</taxon>
        <taxon>Fungi</taxon>
        <taxon>Dikarya</taxon>
        <taxon>Ascomycota</taxon>
        <taxon>Pezizomycotina</taxon>
        <taxon>Lecanoromycetes</taxon>
        <taxon>OSLEUM clade</taxon>
        <taxon>Lecanoromycetidae</taxon>
        <taxon>Lecanorales</taxon>
        <taxon>Lecanorineae</taxon>
        <taxon>Ramalinaceae</taxon>
        <taxon>Ramalina</taxon>
    </lineage>
</organism>
<dbReference type="Proteomes" id="UP001161017">
    <property type="component" value="Unassembled WGS sequence"/>
</dbReference>